<evidence type="ECO:0000256" key="1">
    <source>
        <dbReference type="PROSITE-ProRule" id="PRU00473"/>
    </source>
</evidence>
<dbReference type="CDD" id="cd07185">
    <property type="entry name" value="OmpA_C-like"/>
    <property type="match status" value="1"/>
</dbReference>
<feature type="domain" description="OmpA-like" evidence="3">
    <location>
        <begin position="364"/>
        <end position="484"/>
    </location>
</feature>
<dbReference type="AlphaFoldDB" id="A0A2H0A803"/>
<reference evidence="4 5" key="1">
    <citation type="submission" date="2017-09" db="EMBL/GenBank/DDBJ databases">
        <title>Depth-based differentiation of microbial function through sediment-hosted aquifers and enrichment of novel symbionts in the deep terrestrial subsurface.</title>
        <authorList>
            <person name="Probst A.J."/>
            <person name="Ladd B."/>
            <person name="Jarett J.K."/>
            <person name="Geller-Mcgrath D.E."/>
            <person name="Sieber C.M."/>
            <person name="Emerson J.B."/>
            <person name="Anantharaman K."/>
            <person name="Thomas B.C."/>
            <person name="Malmstrom R."/>
            <person name="Stieglmeier M."/>
            <person name="Klingl A."/>
            <person name="Woyke T."/>
            <person name="Ryan C.M."/>
            <person name="Banfield J.F."/>
        </authorList>
    </citation>
    <scope>NUCLEOTIDE SEQUENCE [LARGE SCALE GENOMIC DNA]</scope>
    <source>
        <strain evidence="4">CG23_combo_of_CG06-09_8_20_14_all_40_23</strain>
    </source>
</reference>
<feature type="chain" id="PRO_5013627960" description="OmpA-like domain-containing protein" evidence="2">
    <location>
        <begin position="22"/>
        <end position="484"/>
    </location>
</feature>
<dbReference type="InterPro" id="IPR006665">
    <property type="entry name" value="OmpA-like"/>
</dbReference>
<dbReference type="GO" id="GO:0016020">
    <property type="term" value="C:membrane"/>
    <property type="evidence" value="ECO:0007669"/>
    <property type="project" value="UniProtKB-UniRule"/>
</dbReference>
<protein>
    <recommendedName>
        <fullName evidence="3">OmpA-like domain-containing protein</fullName>
    </recommendedName>
</protein>
<dbReference type="SUPFAM" id="SSF56935">
    <property type="entry name" value="Porins"/>
    <property type="match status" value="1"/>
</dbReference>
<gene>
    <name evidence="4" type="ORF">COX18_06220</name>
</gene>
<accession>A0A2H0A803</accession>
<dbReference type="PROSITE" id="PS51123">
    <property type="entry name" value="OMPA_2"/>
    <property type="match status" value="1"/>
</dbReference>
<dbReference type="PANTHER" id="PTHR30329">
    <property type="entry name" value="STATOR ELEMENT OF FLAGELLAR MOTOR COMPLEX"/>
    <property type="match status" value="1"/>
</dbReference>
<dbReference type="PANTHER" id="PTHR30329:SF21">
    <property type="entry name" value="LIPOPROTEIN YIAD-RELATED"/>
    <property type="match status" value="1"/>
</dbReference>
<dbReference type="Pfam" id="PF19572">
    <property type="entry name" value="PorV"/>
    <property type="match status" value="1"/>
</dbReference>
<dbReference type="Pfam" id="PF00691">
    <property type="entry name" value="OmpA"/>
    <property type="match status" value="1"/>
</dbReference>
<keyword evidence="2" id="KW-0732">Signal</keyword>
<dbReference type="NCBIfam" id="NF033709">
    <property type="entry name" value="PorV_fam"/>
    <property type="match status" value="1"/>
</dbReference>
<dbReference type="Gene3D" id="3.30.1330.60">
    <property type="entry name" value="OmpA-like domain"/>
    <property type="match status" value="1"/>
</dbReference>
<dbReference type="SUPFAM" id="SSF103088">
    <property type="entry name" value="OmpA-like"/>
    <property type="match status" value="1"/>
</dbReference>
<comment type="caution">
    <text evidence="4">The sequence shown here is derived from an EMBL/GenBank/DDBJ whole genome shotgun (WGS) entry which is preliminary data.</text>
</comment>
<dbReference type="EMBL" id="PCSH01000109">
    <property type="protein sequence ID" value="PIP40608.1"/>
    <property type="molecule type" value="Genomic_DNA"/>
</dbReference>
<evidence type="ECO:0000259" key="3">
    <source>
        <dbReference type="PROSITE" id="PS51123"/>
    </source>
</evidence>
<organism evidence="4 5">
    <name type="scientific">Candidatus Desantisbacteria bacterium CG23_combo_of_CG06-09_8_20_14_all_40_23</name>
    <dbReference type="NCBI Taxonomy" id="1974550"/>
    <lineage>
        <taxon>Bacteria</taxon>
        <taxon>Candidatus Desantisiibacteriota</taxon>
    </lineage>
</organism>
<name>A0A2H0A803_9BACT</name>
<dbReference type="InterPro" id="IPR045741">
    <property type="entry name" value="PorV"/>
</dbReference>
<evidence type="ECO:0000313" key="4">
    <source>
        <dbReference type="EMBL" id="PIP40608.1"/>
    </source>
</evidence>
<keyword evidence="1" id="KW-0472">Membrane</keyword>
<dbReference type="InterPro" id="IPR036737">
    <property type="entry name" value="OmpA-like_sf"/>
</dbReference>
<dbReference type="InterPro" id="IPR050330">
    <property type="entry name" value="Bact_OuterMem_StrucFunc"/>
</dbReference>
<proteinExistence type="predicted"/>
<sequence length="484" mass="52650">MMIYAVLLLTTLFACSSPAFAKNNTTTSATFLKIGAGARAAGMGEAFCGLADDVYATYWNPAGLAYIKGSQLGATHLEWLTEINQEQIGFVQQIGSKTAFGINISHLMANDFERTNKDGIFGTFDAANTLLGLSLGRQLCNKFSLGLNMKCIHMPMDDEKATAYGVDMGALWQISRGLRLGLNVQNIGSDVKFIEKGYSLPLNIKAGIGYSLGGMNLAVDVNKTRGTETNIHAGCEYLLAQTLALRAGIKSEIASDTHGKENGLTTGVTAGIGLRLGGIQLDYAYIPYGDLDITHRISLSVKRMPHVPLSPNIPQPEAKPLPEAAIQPLVEPGTKTIMATATETKSEPQTQQPVQPVPEVTTTIQQKITLPSFNINFDTGCAMLSPELYKALNIMVETMLRYPQLRIRIEGHTDNRAIDTKLFPSNYELSEGRAKTVLWYLIQQGIPQERIEIKGYADTKPIAPNNTPEGQAKNRRVEIVIIGQ</sequence>
<dbReference type="Gene3D" id="2.40.160.60">
    <property type="entry name" value="Outer membrane protein transport protein (OMPP1/FadL/TodX)"/>
    <property type="match status" value="1"/>
</dbReference>
<feature type="signal peptide" evidence="2">
    <location>
        <begin position="1"/>
        <end position="21"/>
    </location>
</feature>
<evidence type="ECO:0000313" key="5">
    <source>
        <dbReference type="Proteomes" id="UP000231067"/>
    </source>
</evidence>
<evidence type="ECO:0000256" key="2">
    <source>
        <dbReference type="SAM" id="SignalP"/>
    </source>
</evidence>
<dbReference type="Proteomes" id="UP000231067">
    <property type="component" value="Unassembled WGS sequence"/>
</dbReference>